<comment type="caution">
    <text evidence="3">The sequence shown here is derived from an EMBL/GenBank/DDBJ whole genome shotgun (WGS) entry which is preliminary data.</text>
</comment>
<protein>
    <recommendedName>
        <fullName evidence="2">DUF4189 domain-containing protein</fullName>
    </recommendedName>
</protein>
<feature type="chain" id="PRO_5012147114" description="DUF4189 domain-containing protein" evidence="1">
    <location>
        <begin position="20"/>
        <end position="163"/>
    </location>
</feature>
<dbReference type="Proteomes" id="UP000195440">
    <property type="component" value="Unassembled WGS sequence"/>
</dbReference>
<evidence type="ECO:0000259" key="2">
    <source>
        <dbReference type="Pfam" id="PF13827"/>
    </source>
</evidence>
<dbReference type="AlphaFoldDB" id="A0A1Y3P7W1"/>
<keyword evidence="1" id="KW-0732">Signal</keyword>
<accession>A0A1Y3P7W1</accession>
<gene>
    <name evidence="3" type="ORF">AUC60_02115</name>
</gene>
<organism evidence="3 4">
    <name type="scientific">Pseudomonas caspiana</name>
    <dbReference type="NCBI Taxonomy" id="1451454"/>
    <lineage>
        <taxon>Bacteria</taxon>
        <taxon>Pseudomonadati</taxon>
        <taxon>Pseudomonadota</taxon>
        <taxon>Gammaproteobacteria</taxon>
        <taxon>Pseudomonadales</taxon>
        <taxon>Pseudomonadaceae</taxon>
        <taxon>Pseudomonas</taxon>
    </lineage>
</organism>
<sequence length="163" mass="17395">MLRSFSYLFLLGSIISATAVGQTRCPIGVQAGNIQCIPDDPQAEVNAAPRPTGEWIKTWGAIASSENGDIGSSTGKFSKKDAEAEAIKICADFGNSDCKVNMTYKNQCVAVVQAAKGRTGGKIITAETADIAKRTALRKCQDDSGAQCFVRGTDCTEPFFRKF</sequence>
<dbReference type="InterPro" id="IPR025240">
    <property type="entry name" value="DUF4189"/>
</dbReference>
<name>A0A1Y3P7W1_9PSED</name>
<dbReference type="RefSeq" id="WP_087264432.1">
    <property type="nucleotide sequence ID" value="NZ_JBJGBV010000001.1"/>
</dbReference>
<dbReference type="OrthoDB" id="6008701at2"/>
<feature type="domain" description="DUF4189" evidence="2">
    <location>
        <begin position="59"/>
        <end position="155"/>
    </location>
</feature>
<evidence type="ECO:0000256" key="1">
    <source>
        <dbReference type="SAM" id="SignalP"/>
    </source>
</evidence>
<dbReference type="EMBL" id="LOHF01000001">
    <property type="protein sequence ID" value="OUM75915.1"/>
    <property type="molecule type" value="Genomic_DNA"/>
</dbReference>
<evidence type="ECO:0000313" key="4">
    <source>
        <dbReference type="Proteomes" id="UP000195440"/>
    </source>
</evidence>
<keyword evidence="4" id="KW-1185">Reference proteome</keyword>
<proteinExistence type="predicted"/>
<reference evidence="3 4" key="1">
    <citation type="journal article" date="2017" name="Syst. Appl. Microbiol.">
        <title>Pseudomonas caspiana sp. nov., a citrus pathogen in the Pseudomonas syringae phylogenetic group.</title>
        <authorList>
            <person name="Busquets A."/>
            <person name="Gomila M."/>
            <person name="Beiki F."/>
            <person name="Mulet M."/>
            <person name="Rahimian H."/>
            <person name="Garcia-Valdes E."/>
            <person name="Lalucat J."/>
        </authorList>
    </citation>
    <scope>NUCLEOTIDE SEQUENCE [LARGE SCALE GENOMIC DNA]</scope>
    <source>
        <strain evidence="3 4">FBF102</strain>
    </source>
</reference>
<dbReference type="Pfam" id="PF13827">
    <property type="entry name" value="DUF4189"/>
    <property type="match status" value="1"/>
</dbReference>
<evidence type="ECO:0000313" key="3">
    <source>
        <dbReference type="EMBL" id="OUM75915.1"/>
    </source>
</evidence>
<feature type="signal peptide" evidence="1">
    <location>
        <begin position="1"/>
        <end position="19"/>
    </location>
</feature>